<dbReference type="OMA" id="CDENEIW"/>
<dbReference type="OrthoDB" id="5802353at2759"/>
<evidence type="ECO:0000313" key="1">
    <source>
        <dbReference type="EMBL" id="VDM55321.1"/>
    </source>
</evidence>
<reference evidence="1 2" key="2">
    <citation type="submission" date="2018-11" db="EMBL/GenBank/DDBJ databases">
        <authorList>
            <consortium name="Pathogen Informatics"/>
        </authorList>
    </citation>
    <scope>NUCLEOTIDE SEQUENCE [LARGE SCALE GENOMIC DNA]</scope>
    <source>
        <strain evidence="1 2">Costa Rica</strain>
    </source>
</reference>
<dbReference type="AlphaFoldDB" id="A0A0R3PHA8"/>
<keyword evidence="2" id="KW-1185">Reference proteome</keyword>
<dbReference type="EMBL" id="UYYA01001344">
    <property type="protein sequence ID" value="VDM55321.1"/>
    <property type="molecule type" value="Genomic_DNA"/>
</dbReference>
<proteinExistence type="predicted"/>
<accession>A0A0R3PHA8</accession>
<protein>
    <submittedName>
        <fullName evidence="3">DUF3694 domain-containing protein</fullName>
    </submittedName>
</protein>
<evidence type="ECO:0000313" key="3">
    <source>
        <dbReference type="WBParaSite" id="ACOC_0000373501-mRNA-1"/>
    </source>
</evidence>
<dbReference type="Proteomes" id="UP000267027">
    <property type="component" value="Unassembled WGS sequence"/>
</dbReference>
<evidence type="ECO:0000313" key="2">
    <source>
        <dbReference type="Proteomes" id="UP000267027"/>
    </source>
</evidence>
<dbReference type="WBParaSite" id="ACOC_0000373501-mRNA-1">
    <property type="protein sequence ID" value="ACOC_0000373501-mRNA-1"/>
    <property type="gene ID" value="ACOC_0000373501"/>
</dbReference>
<name>A0A0R3PHA8_ANGCS</name>
<sequence>MSAPERKEQRMSQQEDVIEEGVRKQTRRISSYWCWFREIGCKKFRHMHGHDYDENCVEDRKLVTELWDLDKESWSVVEQHGTPSAPSHKGRSDQKFPKALLGLILSTASQKYQVTRPIYLGHFPCFELQFVLINPFIVAPSVKDGILVYPAEISITHFTFERGTISCWSSLINFDPNILDATRHRFHQSTVEENVSHEDSGKGGVRASRPTELVSTHRGVEAMFLGVPVKSAQGRYPCEVWRTFVTKCHNHGTVVCDADQMEILDGALYFLASTVGPHQLQIHAEIMDKMITIQDFISALGCVYYDVIEKRLPRYLTDESIDRQFTNAKQVNEISL</sequence>
<gene>
    <name evidence="1" type="ORF">ACOC_LOCUS3736</name>
</gene>
<reference evidence="3" key="1">
    <citation type="submission" date="2017-02" db="UniProtKB">
        <authorList>
            <consortium name="WormBaseParasite"/>
        </authorList>
    </citation>
    <scope>IDENTIFICATION</scope>
</reference>
<organism evidence="3">
    <name type="scientific">Angiostrongylus costaricensis</name>
    <name type="common">Nematode worm</name>
    <dbReference type="NCBI Taxonomy" id="334426"/>
    <lineage>
        <taxon>Eukaryota</taxon>
        <taxon>Metazoa</taxon>
        <taxon>Ecdysozoa</taxon>
        <taxon>Nematoda</taxon>
        <taxon>Chromadorea</taxon>
        <taxon>Rhabditida</taxon>
        <taxon>Rhabditina</taxon>
        <taxon>Rhabditomorpha</taxon>
        <taxon>Strongyloidea</taxon>
        <taxon>Metastrongylidae</taxon>
        <taxon>Angiostrongylus</taxon>
    </lineage>
</organism>